<comment type="similarity">
    <text evidence="2">Belongs to the RbfA family.</text>
</comment>
<evidence type="ECO:0000313" key="3">
    <source>
        <dbReference type="EMBL" id="ACZ01239.1"/>
    </source>
</evidence>
<organism evidence="3 4">
    <name type="scientific">Streptobacillus moniliformis (strain ATCC 14647 / DSM 12112 / NCTC 10651 / 9901)</name>
    <dbReference type="NCBI Taxonomy" id="519441"/>
    <lineage>
        <taxon>Bacteria</taxon>
        <taxon>Fusobacteriati</taxon>
        <taxon>Fusobacteriota</taxon>
        <taxon>Fusobacteriia</taxon>
        <taxon>Fusobacteriales</taxon>
        <taxon>Leptotrichiaceae</taxon>
        <taxon>Streptobacillus</taxon>
    </lineage>
</organism>
<dbReference type="eggNOG" id="COG0858">
    <property type="taxonomic scope" value="Bacteria"/>
</dbReference>
<comment type="function">
    <text evidence="2">One of several proteins that assist in the late maturation steps of the functional core of the 30S ribosomal subunit. Associates with free 30S ribosomal subunits (but not with 30S subunits that are part of 70S ribosomes or polysomes). Required for efficient processing of 16S rRNA. May interact with the 5'-terminal helix region of 16S rRNA.</text>
</comment>
<dbReference type="PANTHER" id="PTHR33515:SF1">
    <property type="entry name" value="RIBOSOME-BINDING FACTOR A, CHLOROPLASTIC-RELATED"/>
    <property type="match status" value="1"/>
</dbReference>
<name>D1AY63_STRM9</name>
<dbReference type="GO" id="GO:0043024">
    <property type="term" value="F:ribosomal small subunit binding"/>
    <property type="evidence" value="ECO:0007669"/>
    <property type="project" value="TreeGrafter"/>
</dbReference>
<protein>
    <recommendedName>
        <fullName evidence="2">Ribosome-binding factor A</fullName>
    </recommendedName>
</protein>
<comment type="subunit">
    <text evidence="2">Monomer. Binds 30S ribosomal subunits, but not 50S ribosomal subunits or 70S ribosomes.</text>
</comment>
<reference evidence="3 4" key="1">
    <citation type="journal article" date="2009" name="Stand. Genomic Sci.">
        <title>Complete genome sequence of Streptobacillus moniliformis type strain (9901T).</title>
        <authorList>
            <person name="Nolan M."/>
            <person name="Gronow S."/>
            <person name="Lapidus A."/>
            <person name="Ivanova N."/>
            <person name="Copeland A."/>
            <person name="Lucas S."/>
            <person name="Del Rio T.G."/>
            <person name="Chen F."/>
            <person name="Tice H."/>
            <person name="Pitluck S."/>
            <person name="Cheng J.F."/>
            <person name="Sims D."/>
            <person name="Meincke L."/>
            <person name="Bruce D."/>
            <person name="Goodwin L."/>
            <person name="Brettin T."/>
            <person name="Han C."/>
            <person name="Detter J.C."/>
            <person name="Ovchinikova G."/>
            <person name="Pati A."/>
            <person name="Mavromatis K."/>
            <person name="Mikhailova N."/>
            <person name="Chen A."/>
            <person name="Palaniappan K."/>
            <person name="Land M."/>
            <person name="Hauser L."/>
            <person name="Chang Y.J."/>
            <person name="Jeffries C.D."/>
            <person name="Rohde M."/>
            <person name="Sproer C."/>
            <person name="Goker M."/>
            <person name="Bristow J."/>
            <person name="Eisen J.A."/>
            <person name="Markowitz V."/>
            <person name="Hugenholtz P."/>
            <person name="Kyrpides N.C."/>
            <person name="Klenk H.P."/>
            <person name="Chain P."/>
        </authorList>
    </citation>
    <scope>NUCLEOTIDE SEQUENCE [LARGE SCALE GENOMIC DNA]</scope>
    <source>
        <strain evidence="4">ATCC 14647 / DSM 12112 / NCTC 10651 / 9901</strain>
    </source>
</reference>
<gene>
    <name evidence="2" type="primary">rbfA</name>
    <name evidence="3" type="ordered locus">Smon_0769</name>
</gene>
<dbReference type="GO" id="GO:0030490">
    <property type="term" value="P:maturation of SSU-rRNA"/>
    <property type="evidence" value="ECO:0007669"/>
    <property type="project" value="UniProtKB-UniRule"/>
</dbReference>
<dbReference type="SUPFAM" id="SSF89919">
    <property type="entry name" value="Ribosome-binding factor A, RbfA"/>
    <property type="match status" value="1"/>
</dbReference>
<keyword evidence="1 2" id="KW-0690">Ribosome biogenesis</keyword>
<dbReference type="HAMAP" id="MF_00003">
    <property type="entry name" value="RbfA"/>
    <property type="match status" value="1"/>
</dbReference>
<comment type="subcellular location">
    <subcellularLocation>
        <location evidence="2">Cytoplasm</location>
    </subcellularLocation>
</comment>
<dbReference type="GeneID" id="29674029"/>
<accession>D1AY63</accession>
<dbReference type="KEGG" id="smf:Smon_0769"/>
<dbReference type="InterPro" id="IPR000238">
    <property type="entry name" value="RbfA"/>
</dbReference>
<dbReference type="InterPro" id="IPR020053">
    <property type="entry name" value="Ribosome-bd_factorA_CS"/>
</dbReference>
<dbReference type="RefSeq" id="WP_012858790.1">
    <property type="nucleotide sequence ID" value="NC_013515.1"/>
</dbReference>
<dbReference type="EMBL" id="CP001779">
    <property type="protein sequence ID" value="ACZ01239.1"/>
    <property type="molecule type" value="Genomic_DNA"/>
</dbReference>
<sequence>MNIRRKRGLEKEISRIIGTAILLEVKNEKIRNLVTVKSVNLSPDARYADVIMSILDYKQNINKEKLLEELNKLKGFFRKKVGENLEIRYTPEIRIHLDDSVEYSVKISKILKEAIATVNIDSEE</sequence>
<dbReference type="InterPro" id="IPR023799">
    <property type="entry name" value="RbfA_dom_sf"/>
</dbReference>
<evidence type="ECO:0000313" key="4">
    <source>
        <dbReference type="Proteomes" id="UP000002072"/>
    </source>
</evidence>
<dbReference type="HOGENOM" id="CLU_089475_6_3_0"/>
<evidence type="ECO:0000256" key="2">
    <source>
        <dbReference type="HAMAP-Rule" id="MF_00003"/>
    </source>
</evidence>
<dbReference type="OrthoDB" id="307788at2"/>
<dbReference type="Proteomes" id="UP000002072">
    <property type="component" value="Chromosome"/>
</dbReference>
<dbReference type="PROSITE" id="PS01319">
    <property type="entry name" value="RBFA"/>
    <property type="match status" value="1"/>
</dbReference>
<dbReference type="AlphaFoldDB" id="D1AY63"/>
<dbReference type="NCBIfam" id="TIGR00082">
    <property type="entry name" value="rbfA"/>
    <property type="match status" value="1"/>
</dbReference>
<dbReference type="STRING" id="519441.Smon_0769"/>
<dbReference type="Pfam" id="PF02033">
    <property type="entry name" value="RBFA"/>
    <property type="match status" value="1"/>
</dbReference>
<keyword evidence="2" id="KW-0963">Cytoplasm</keyword>
<keyword evidence="4" id="KW-1185">Reference proteome</keyword>
<dbReference type="GO" id="GO:0005829">
    <property type="term" value="C:cytosol"/>
    <property type="evidence" value="ECO:0007669"/>
    <property type="project" value="TreeGrafter"/>
</dbReference>
<dbReference type="Gene3D" id="3.30.300.20">
    <property type="match status" value="1"/>
</dbReference>
<proteinExistence type="inferred from homology"/>
<dbReference type="PANTHER" id="PTHR33515">
    <property type="entry name" value="RIBOSOME-BINDING FACTOR A, CHLOROPLASTIC-RELATED"/>
    <property type="match status" value="1"/>
</dbReference>
<dbReference type="InterPro" id="IPR015946">
    <property type="entry name" value="KH_dom-like_a/b"/>
</dbReference>
<evidence type="ECO:0000256" key="1">
    <source>
        <dbReference type="ARBA" id="ARBA00022517"/>
    </source>
</evidence>